<comment type="similarity">
    <text evidence="1">Belongs to the P(II) protein family.</text>
</comment>
<dbReference type="EMBL" id="LWDV01000008">
    <property type="protein sequence ID" value="OCL27245.1"/>
    <property type="molecule type" value="Genomic_DNA"/>
</dbReference>
<dbReference type="Pfam" id="PF00543">
    <property type="entry name" value="P-II"/>
    <property type="match status" value="1"/>
</dbReference>
<dbReference type="InterPro" id="IPR002187">
    <property type="entry name" value="N-reg_PII"/>
</dbReference>
<dbReference type="Proteomes" id="UP000093514">
    <property type="component" value="Unassembled WGS sequence"/>
</dbReference>
<dbReference type="GO" id="GO:0005829">
    <property type="term" value="C:cytosol"/>
    <property type="evidence" value="ECO:0007669"/>
    <property type="project" value="TreeGrafter"/>
</dbReference>
<dbReference type="PRINTS" id="PR00340">
    <property type="entry name" value="PIIGLNB"/>
</dbReference>
<dbReference type="OrthoDB" id="9802729at2"/>
<accession>A0A1C0AAD4</accession>
<dbReference type="PROSITE" id="PS51343">
    <property type="entry name" value="PII_GLNB_DOM"/>
    <property type="match status" value="1"/>
</dbReference>
<dbReference type="GO" id="GO:0030234">
    <property type="term" value="F:enzyme regulator activity"/>
    <property type="evidence" value="ECO:0007669"/>
    <property type="project" value="InterPro"/>
</dbReference>
<reference evidence="3" key="1">
    <citation type="submission" date="2016-07" db="EMBL/GenBank/DDBJ databases">
        <authorList>
            <person name="Florea S."/>
            <person name="Webb J.S."/>
            <person name="Jaromczyk J."/>
            <person name="Schardl C.L."/>
        </authorList>
    </citation>
    <scope>NUCLEOTIDE SEQUENCE [LARGE SCALE GENOMIC DNA]</scope>
    <source>
        <strain evidence="3">Z6</strain>
    </source>
</reference>
<dbReference type="PROSITE" id="PS00638">
    <property type="entry name" value="PII_GLNB_CTER"/>
    <property type="match status" value="1"/>
</dbReference>
<dbReference type="RefSeq" id="WP_068716931.1">
    <property type="nucleotide sequence ID" value="NZ_LWDV01000008.1"/>
</dbReference>
<comment type="caution">
    <text evidence="2">The sequence shown here is derived from an EMBL/GenBank/DDBJ whole genome shotgun (WGS) entry which is preliminary data.</text>
</comment>
<dbReference type="GO" id="GO:0005524">
    <property type="term" value="F:ATP binding"/>
    <property type="evidence" value="ECO:0007669"/>
    <property type="project" value="TreeGrafter"/>
</dbReference>
<dbReference type="InterPro" id="IPR017918">
    <property type="entry name" value="N-reg_PII_CS"/>
</dbReference>
<dbReference type="SMART" id="SM00938">
    <property type="entry name" value="P-II"/>
    <property type="match status" value="1"/>
</dbReference>
<protein>
    <submittedName>
        <fullName evidence="2">Nitrogen fixation protein</fullName>
    </submittedName>
</protein>
<dbReference type="PANTHER" id="PTHR30115:SF11">
    <property type="entry name" value="NITROGEN REGULATORY PROTEIN P-II HOMOLOG"/>
    <property type="match status" value="1"/>
</dbReference>
<name>A0A1C0AAD4_9FIRM</name>
<keyword evidence="3" id="KW-1185">Reference proteome</keyword>
<dbReference type="InterPro" id="IPR015867">
    <property type="entry name" value="N-reg_PII/ATP_PRibTrfase_C"/>
</dbReference>
<evidence type="ECO:0000313" key="2">
    <source>
        <dbReference type="EMBL" id="OCL27245.1"/>
    </source>
</evidence>
<proteinExistence type="inferred from homology"/>
<organism evidence="2 3">
    <name type="scientific">Orenia metallireducens</name>
    <dbReference type="NCBI Taxonomy" id="1413210"/>
    <lineage>
        <taxon>Bacteria</taxon>
        <taxon>Bacillati</taxon>
        <taxon>Bacillota</taxon>
        <taxon>Clostridia</taxon>
        <taxon>Halanaerobiales</taxon>
        <taxon>Halobacteroidaceae</taxon>
        <taxon>Orenia</taxon>
    </lineage>
</organism>
<evidence type="ECO:0000256" key="1">
    <source>
        <dbReference type="RuleBase" id="RU003936"/>
    </source>
</evidence>
<evidence type="ECO:0000313" key="3">
    <source>
        <dbReference type="Proteomes" id="UP000093514"/>
    </source>
</evidence>
<sequence length="127" mass="13779">MKEVMAIVRMNMINKTKKALSAEGFDSMTCRKVYGRGKKKVDYELINSLLSGAEIESPEVAEAVSEGHRLVPKRLITLIVNDDDVEKVVNTIISVNKSGNAGDGKVFVIPVTGAARVRTGEMGEEAI</sequence>
<reference evidence="2 3" key="2">
    <citation type="submission" date="2016-08" db="EMBL/GenBank/DDBJ databases">
        <title>Orenia metallireducens sp. nov. strain Z6, a Novel Metal-reducing Firmicute from the Deep Subsurface.</title>
        <authorList>
            <person name="Maxim B.I."/>
            <person name="Kenneth K."/>
            <person name="Flynn T.M."/>
            <person name="Oloughlin E.J."/>
            <person name="Locke R.A."/>
            <person name="Weber J.R."/>
            <person name="Egan S.M."/>
            <person name="Mackie R.I."/>
            <person name="Cann I.K."/>
        </authorList>
    </citation>
    <scope>NUCLEOTIDE SEQUENCE [LARGE SCALE GENOMIC DNA]</scope>
    <source>
        <strain evidence="2 3">Z6</strain>
    </source>
</reference>
<dbReference type="SUPFAM" id="SSF54913">
    <property type="entry name" value="GlnB-like"/>
    <property type="match status" value="1"/>
</dbReference>
<dbReference type="InterPro" id="IPR011322">
    <property type="entry name" value="N-reg_PII-like_a/b"/>
</dbReference>
<dbReference type="Gene3D" id="3.30.70.120">
    <property type="match status" value="1"/>
</dbReference>
<dbReference type="PANTHER" id="PTHR30115">
    <property type="entry name" value="NITROGEN REGULATORY PROTEIN P-II"/>
    <property type="match status" value="1"/>
</dbReference>
<dbReference type="GO" id="GO:0006808">
    <property type="term" value="P:regulation of nitrogen utilization"/>
    <property type="evidence" value="ECO:0007669"/>
    <property type="project" value="InterPro"/>
</dbReference>
<dbReference type="AlphaFoldDB" id="A0A1C0AAD4"/>
<gene>
    <name evidence="2" type="ORF">U472_07190</name>
</gene>